<dbReference type="Proteomes" id="UP001165189">
    <property type="component" value="Unassembled WGS sequence"/>
</dbReference>
<organism evidence="7 8">
    <name type="scientific">Aspergillus oryzae var. brunneus</name>
    <dbReference type="NCBI Taxonomy" id="332754"/>
    <lineage>
        <taxon>Eukaryota</taxon>
        <taxon>Fungi</taxon>
        <taxon>Dikarya</taxon>
        <taxon>Ascomycota</taxon>
        <taxon>Pezizomycotina</taxon>
        <taxon>Eurotiomycetes</taxon>
        <taxon>Eurotiomycetidae</taxon>
        <taxon>Eurotiales</taxon>
        <taxon>Aspergillaceae</taxon>
        <taxon>Aspergillus</taxon>
        <taxon>Aspergillus subgen. Circumdati</taxon>
    </lineage>
</organism>
<dbReference type="EC" id="3.2.1.20" evidence="3"/>
<evidence type="ECO:0000256" key="3">
    <source>
        <dbReference type="ARBA" id="ARBA00012741"/>
    </source>
</evidence>
<evidence type="ECO:0000256" key="1">
    <source>
        <dbReference type="ARBA" id="ARBA00001657"/>
    </source>
</evidence>
<dbReference type="SUPFAM" id="SSF51445">
    <property type="entry name" value="(Trans)glycosidases"/>
    <property type="match status" value="1"/>
</dbReference>
<comment type="caution">
    <text evidence="7">The sequence shown here is derived from an EMBL/GenBank/DDBJ whole genome shotgun (WGS) entry which is preliminary data.</text>
</comment>
<evidence type="ECO:0000256" key="2">
    <source>
        <dbReference type="ARBA" id="ARBA00007806"/>
    </source>
</evidence>
<gene>
    <name evidence="7" type="ORF">Aory05_000106400</name>
</gene>
<accession>A0ABQ6KB88</accession>
<dbReference type="PANTHER" id="PTHR22762:SF165">
    <property type="entry name" value="PUTATIVE (AFU_ORTHOLOGUE AFUA_1G06560)-RELATED"/>
    <property type="match status" value="1"/>
</dbReference>
<dbReference type="Pfam" id="PF01055">
    <property type="entry name" value="Glyco_hydro_31_2nd"/>
    <property type="match status" value="1"/>
</dbReference>
<evidence type="ECO:0000313" key="8">
    <source>
        <dbReference type="Proteomes" id="UP001165189"/>
    </source>
</evidence>
<dbReference type="Gene3D" id="2.60.40.1760">
    <property type="entry name" value="glycosyl hydrolase (family 31)"/>
    <property type="match status" value="1"/>
</dbReference>
<dbReference type="InterPro" id="IPR025887">
    <property type="entry name" value="Glyco_hydro_31_N_dom"/>
</dbReference>
<feature type="domain" description="Glycoside hydrolase family 31 TIM barrel" evidence="4">
    <location>
        <begin position="298"/>
        <end position="654"/>
    </location>
</feature>
<dbReference type="Pfam" id="PF13802">
    <property type="entry name" value="Gal_mutarotas_2"/>
    <property type="match status" value="1"/>
</dbReference>
<evidence type="ECO:0000259" key="6">
    <source>
        <dbReference type="Pfam" id="PF21365"/>
    </source>
</evidence>
<evidence type="ECO:0000259" key="4">
    <source>
        <dbReference type="Pfam" id="PF01055"/>
    </source>
</evidence>
<dbReference type="SUPFAM" id="SSF56112">
    <property type="entry name" value="Protein kinase-like (PK-like)"/>
    <property type="match status" value="2"/>
</dbReference>
<dbReference type="PANTHER" id="PTHR22762">
    <property type="entry name" value="ALPHA-GLUCOSIDASE"/>
    <property type="match status" value="1"/>
</dbReference>
<dbReference type="Pfam" id="PF21365">
    <property type="entry name" value="Glyco_hydro_31_3rd"/>
    <property type="match status" value="1"/>
</dbReference>
<dbReference type="SUPFAM" id="SSF118310">
    <property type="entry name" value="AN1-like Zinc finger"/>
    <property type="match status" value="1"/>
</dbReference>
<name>A0ABQ6KB88_ASPOZ</name>
<comment type="similarity">
    <text evidence="2">Belongs to the glycosyl hydrolase 31 family.</text>
</comment>
<keyword evidence="8" id="KW-1185">Reference proteome</keyword>
<dbReference type="InterPro" id="IPR017853">
    <property type="entry name" value="GH"/>
</dbReference>
<evidence type="ECO:0000313" key="7">
    <source>
        <dbReference type="EMBL" id="GMG41900.1"/>
    </source>
</evidence>
<dbReference type="SUPFAM" id="SSF74650">
    <property type="entry name" value="Galactose mutarotase-like"/>
    <property type="match status" value="1"/>
</dbReference>
<dbReference type="InterPro" id="IPR011009">
    <property type="entry name" value="Kinase-like_dom_sf"/>
</dbReference>
<feature type="domain" description="Glycoside hydrolase family 31 N-terminal" evidence="5">
    <location>
        <begin position="82"/>
        <end position="245"/>
    </location>
</feature>
<reference evidence="7" key="1">
    <citation type="submission" date="2023-04" db="EMBL/GenBank/DDBJ databases">
        <title>Aspergillus oryzae var. brunneus NBRC 4377.</title>
        <authorList>
            <person name="Ichikawa N."/>
            <person name="Sato H."/>
            <person name="Tonouchi N."/>
        </authorList>
    </citation>
    <scope>NUCLEOTIDE SEQUENCE</scope>
    <source>
        <strain evidence="7">NBRC 4377</strain>
    </source>
</reference>
<dbReference type="CDD" id="cd14752">
    <property type="entry name" value="GH31_N"/>
    <property type="match status" value="1"/>
</dbReference>
<sequence length="1623" mass="181978">MDRTCGETVVLKKSSIGVRLEKPTCCQERGGVLWGKQPRLSEMNPKSDKEFCPKSYQETPAGAQSSAAVHLRSGSDKRQFDFSFEPIRENLFRVTFSSEDHPLPPFPSVTKPVTSLEDTHVSTEHGFQQKTIEVGDVIASVEWANTPVVSLSWKGTDKPLYRDLPLRSYVADASGIAHYTEHDRNDLHVGLGEKRAPMDLSGRHFQLSATDSFGYDVYNTDPLYKHIPLLIKASPAGCVAIFSTTHGRGTWSVGSEIDGLWGHFKVYRQDYGGLEQYLIVGKTLKDVVRSYAELVGYPILVPRWAYGYISGGYKYTMMDEPPAHQALMEFADKLKEHEIPCSGHQMSSGYSIAEVEPKVRNVFTWNKYRFPNPEEWIAKYHSRGIRLITNIKPFLLGSHPDFQKLIDGNGFFKNPETNEPGYMRLWSAGGATGGDGCHIDFTSAFAFKWWYNGVQSLKRAGIDGMWNDNNEYTIPDDDWQLALDEPTVSDGAKTGVKGTVGDWGRAMHTELMGKASHDALLDLEPNQRPFVLTRSATAGTMRYAASTWSGDNVTSWESMKGANALSLNAGMSLLQCCGHDIGGFEGPQPSPELLLRWIQLGIHSPRFAINCFKTSPENNSVGEVIEPWMYPEITPLVRDTIKRRYEILPYIYSLGLESHLNASPPQRWVGWGYETDPEVWTKTLKSGEEQFWFGDTIMVGGVYQPGVSFAKIYLPRKANDQFDFGYVNMNEPYTYFASGQWVEVPSEWKKSIPLLARIGGAIPVGKSVHTRVPGDETPASVAVEELDDYRGVEIFPPRGSSHGQAFSTTWFEDDGISLKPSISQYTVTYSSTEEKVTVGFTRDQKSGFVPAWKELDIILHNGDERRVVSDIGKPVEYKVRTNLVEWPCTFLIRKEGFPVTTDAYELKVAVRGSLYYFLNEVKYSIVAFWTPQYSILRVTWWPPPSTSNKIGDLIDMSLRNLRFWNCCVLGCPAAAAIDLGLCDRCRQHFCALHLSSPSHGCPTAAQTEELKNLRRMVNDQCLLRRASERYGGLPCALLDWALMGKKYVHLCIQFSNGATWLARILRYNHTSLSDELSNDAMKAERATLKWLENIDVPSPKLHDYSLRNDRQNNVGVAYMLIDELPGIPLLHKRPSVEELRRVYDSYAKILSTLQGFPFHRIGCLSFRQDGDIHVGPIVGDSMGIFPQNGSLLQCAKIRYVFFNVLPNFGFWLKCNLLITIQLSDEGREKLIKNEIAELLSQTNTTELVRICTGLNNGVKCAFIAGKHIESDATMGCAKYQAWLSFDNGEKWLLQIPRTGNSDVPSELVEYLIASEYATLRFLERMKIPAPRAFIYGLASDPFNRVGVSYIVMQALPGRPFHAHKVSPSQKAKVLEQVAEIMLEIHEHPVRSAGSPVEDKGQIQISTLAKDRFVGLSTSGPCTTPLEYILAITGQYMDLIADGQLHHKHPLEAFLFYHYLHHNGAAIVTADMQGSFFLKHVDDKGNHLLVDEEFNVVGIVSWQFARTVPASEAFGASYLTADLASMYSCNGSVTNDDRLLANALRERGASDLVSYPEGKDIMRRLHHGLGRGSTTGEVRCLLKGMVKAVSGEQIDDIDLWMESQRESCRHDSRRRAIHGLCESI</sequence>
<protein>
    <recommendedName>
        <fullName evidence="3">alpha-glucosidase</fullName>
        <ecNumber evidence="3">3.2.1.20</ecNumber>
    </recommendedName>
</protein>
<feature type="domain" description="Glycosyl hydrolase family 31 C-terminal" evidence="6">
    <location>
        <begin position="663"/>
        <end position="760"/>
    </location>
</feature>
<dbReference type="InterPro" id="IPR000322">
    <property type="entry name" value="Glyco_hydro_31_TIM"/>
</dbReference>
<dbReference type="InterPro" id="IPR048395">
    <property type="entry name" value="Glyco_hydro_31_C"/>
</dbReference>
<evidence type="ECO:0000259" key="5">
    <source>
        <dbReference type="Pfam" id="PF13802"/>
    </source>
</evidence>
<proteinExistence type="inferred from homology"/>
<dbReference type="EMBL" id="BSYB01000003">
    <property type="protein sequence ID" value="GMG41900.1"/>
    <property type="molecule type" value="Genomic_DNA"/>
</dbReference>
<comment type="catalytic activity">
    <reaction evidence="1">
        <text>Hydrolysis of terminal, non-reducing (1-&gt;4)-linked alpha-D-glucose residues with release of alpha-D-glucose.</text>
        <dbReference type="EC" id="3.2.1.20"/>
    </reaction>
</comment>
<dbReference type="Gene3D" id="3.20.20.80">
    <property type="entry name" value="Glycosidases"/>
    <property type="match status" value="1"/>
</dbReference>
<dbReference type="InterPro" id="IPR035896">
    <property type="entry name" value="AN1-like_Znf"/>
</dbReference>
<dbReference type="InterPro" id="IPR011013">
    <property type="entry name" value="Gal_mutarotase_sf_dom"/>
</dbReference>